<accession>A0A6J4LRT1</accession>
<gene>
    <name evidence="10" type="primary">plsY</name>
    <name evidence="11" type="ORF">AVDCRST_MAG16-1765</name>
</gene>
<comment type="catalytic activity">
    <reaction evidence="10">
        <text>an acyl phosphate + sn-glycerol 3-phosphate = a 1-acyl-sn-glycero-3-phosphate + phosphate</text>
        <dbReference type="Rhea" id="RHEA:34075"/>
        <dbReference type="ChEBI" id="CHEBI:43474"/>
        <dbReference type="ChEBI" id="CHEBI:57597"/>
        <dbReference type="ChEBI" id="CHEBI:57970"/>
        <dbReference type="ChEBI" id="CHEBI:59918"/>
        <dbReference type="EC" id="2.3.1.275"/>
    </reaction>
</comment>
<dbReference type="GO" id="GO:0008654">
    <property type="term" value="P:phospholipid biosynthetic process"/>
    <property type="evidence" value="ECO:0007669"/>
    <property type="project" value="UniProtKB-UniRule"/>
</dbReference>
<dbReference type="EC" id="2.3.1.275" evidence="10"/>
<feature type="transmembrane region" description="Helical" evidence="10">
    <location>
        <begin position="105"/>
        <end position="129"/>
    </location>
</feature>
<evidence type="ECO:0000256" key="6">
    <source>
        <dbReference type="ARBA" id="ARBA00023098"/>
    </source>
</evidence>
<dbReference type="SMART" id="SM01207">
    <property type="entry name" value="G3P_acyltransf"/>
    <property type="match status" value="1"/>
</dbReference>
<dbReference type="PANTHER" id="PTHR30309">
    <property type="entry name" value="INNER MEMBRANE PROTEIN YGIH"/>
    <property type="match status" value="1"/>
</dbReference>
<dbReference type="UniPathway" id="UPA00085"/>
<keyword evidence="6 10" id="KW-0443">Lipid metabolism</keyword>
<keyword evidence="8 10" id="KW-0594">Phospholipid biosynthesis</keyword>
<keyword evidence="5 10" id="KW-1133">Transmembrane helix</keyword>
<organism evidence="11">
    <name type="scientific">uncultured Frankineae bacterium</name>
    <dbReference type="NCBI Taxonomy" id="437475"/>
    <lineage>
        <taxon>Bacteria</taxon>
        <taxon>Bacillati</taxon>
        <taxon>Actinomycetota</taxon>
        <taxon>Actinomycetes</taxon>
        <taxon>Frankiales</taxon>
        <taxon>environmental samples</taxon>
    </lineage>
</organism>
<evidence type="ECO:0000256" key="10">
    <source>
        <dbReference type="HAMAP-Rule" id="MF_01043"/>
    </source>
</evidence>
<dbReference type="AlphaFoldDB" id="A0A6J4LRT1"/>
<evidence type="ECO:0000256" key="4">
    <source>
        <dbReference type="ARBA" id="ARBA00022692"/>
    </source>
</evidence>
<comment type="caution">
    <text evidence="10">Lacks conserved residue(s) required for the propagation of feature annotation.</text>
</comment>
<dbReference type="GO" id="GO:0043772">
    <property type="term" value="F:acyl-phosphate glycerol-3-phosphate acyltransferase activity"/>
    <property type="evidence" value="ECO:0007669"/>
    <property type="project" value="UniProtKB-UniRule"/>
</dbReference>
<dbReference type="EMBL" id="CADCUE010000156">
    <property type="protein sequence ID" value="CAA9340249.1"/>
    <property type="molecule type" value="Genomic_DNA"/>
</dbReference>
<keyword evidence="11" id="KW-0012">Acyltransferase</keyword>
<sequence>MTPLLPAAAAVGYLVGALSPATLAARRGGVDLRGIGSGNPGAANVGRALGRRTGAVVAVLDVLKGAVPAAVFGAVDHRAGLLAGFAAVLGHVTSPFLRGRGGKGVATAAGAVLGSQPLWAPVALLAWLLVLAASRWIALASMAAAVTVLLVALVVGEDRSWALALAMVVVGRHVPNIRRRLAARREGR</sequence>
<name>A0A6J4LRT1_9ACTN</name>
<dbReference type="GO" id="GO:0005886">
    <property type="term" value="C:plasma membrane"/>
    <property type="evidence" value="ECO:0007669"/>
    <property type="project" value="UniProtKB-SubCell"/>
</dbReference>
<keyword evidence="9 10" id="KW-1208">Phospholipid metabolism</keyword>
<evidence type="ECO:0000256" key="3">
    <source>
        <dbReference type="ARBA" id="ARBA00022679"/>
    </source>
</evidence>
<evidence type="ECO:0000256" key="7">
    <source>
        <dbReference type="ARBA" id="ARBA00023136"/>
    </source>
</evidence>
<comment type="similarity">
    <text evidence="10">Belongs to the PlsY family.</text>
</comment>
<protein>
    <recommendedName>
        <fullName evidence="10">Glycerol-3-phosphate acyltransferase</fullName>
    </recommendedName>
    <alternativeName>
        <fullName evidence="10">Acyl-PO4 G3P acyltransferase</fullName>
    </alternativeName>
    <alternativeName>
        <fullName evidence="10">Acyl-phosphate--glycerol-3-phosphate acyltransferase</fullName>
    </alternativeName>
    <alternativeName>
        <fullName evidence="10">G3P acyltransferase</fullName>
        <shortName evidence="10">GPAT</shortName>
        <ecNumber evidence="10">2.3.1.275</ecNumber>
    </alternativeName>
    <alternativeName>
        <fullName evidence="10">Lysophosphatidic acid synthase</fullName>
        <shortName evidence="10">LPA synthase</shortName>
    </alternativeName>
</protein>
<dbReference type="PANTHER" id="PTHR30309:SF0">
    <property type="entry name" value="GLYCEROL-3-PHOSPHATE ACYLTRANSFERASE-RELATED"/>
    <property type="match status" value="1"/>
</dbReference>
<evidence type="ECO:0000256" key="8">
    <source>
        <dbReference type="ARBA" id="ARBA00023209"/>
    </source>
</evidence>
<keyword evidence="2 10" id="KW-0444">Lipid biosynthesis</keyword>
<keyword evidence="7 10" id="KW-0472">Membrane</keyword>
<reference evidence="11" key="1">
    <citation type="submission" date="2020-02" db="EMBL/GenBank/DDBJ databases">
        <authorList>
            <person name="Meier V. D."/>
        </authorList>
    </citation>
    <scope>NUCLEOTIDE SEQUENCE</scope>
    <source>
        <strain evidence="11">AVDCRST_MAG16</strain>
    </source>
</reference>
<dbReference type="HAMAP" id="MF_01043">
    <property type="entry name" value="PlsY"/>
    <property type="match status" value="1"/>
</dbReference>
<dbReference type="Pfam" id="PF02660">
    <property type="entry name" value="G3P_acyltransf"/>
    <property type="match status" value="1"/>
</dbReference>
<evidence type="ECO:0000256" key="1">
    <source>
        <dbReference type="ARBA" id="ARBA00022475"/>
    </source>
</evidence>
<comment type="function">
    <text evidence="10">Catalyzes the transfer of an acyl group from acyl-phosphate (acyl-PO(4)) to glycerol-3-phosphate (G3P) to form lysophosphatidic acid (LPA). This enzyme utilizes acyl-phosphate as fatty acyl donor, but not acyl-CoA or acyl-ACP.</text>
</comment>
<dbReference type="InterPro" id="IPR003811">
    <property type="entry name" value="G3P_acylTferase_PlsY"/>
</dbReference>
<feature type="transmembrane region" description="Helical" evidence="10">
    <location>
        <begin position="136"/>
        <end position="155"/>
    </location>
</feature>
<comment type="pathway">
    <text evidence="10">Lipid metabolism; phospholipid metabolism.</text>
</comment>
<keyword evidence="3 10" id="KW-0808">Transferase</keyword>
<comment type="subcellular location">
    <subcellularLocation>
        <location evidence="10">Cell membrane</location>
        <topology evidence="10">Multi-pass membrane protein</topology>
    </subcellularLocation>
</comment>
<comment type="subunit">
    <text evidence="10">Probably interacts with PlsX.</text>
</comment>
<evidence type="ECO:0000256" key="9">
    <source>
        <dbReference type="ARBA" id="ARBA00023264"/>
    </source>
</evidence>
<evidence type="ECO:0000256" key="5">
    <source>
        <dbReference type="ARBA" id="ARBA00022989"/>
    </source>
</evidence>
<evidence type="ECO:0000313" key="11">
    <source>
        <dbReference type="EMBL" id="CAA9340249.1"/>
    </source>
</evidence>
<keyword evidence="1 10" id="KW-1003">Cell membrane</keyword>
<proteinExistence type="inferred from homology"/>
<evidence type="ECO:0000256" key="2">
    <source>
        <dbReference type="ARBA" id="ARBA00022516"/>
    </source>
</evidence>
<keyword evidence="4 10" id="KW-0812">Transmembrane</keyword>